<evidence type="ECO:0000259" key="8">
    <source>
        <dbReference type="Pfam" id="PF20684"/>
    </source>
</evidence>
<comment type="subcellular location">
    <subcellularLocation>
        <location evidence="1">Membrane</location>
        <topology evidence="1">Multi-pass membrane protein</topology>
    </subcellularLocation>
</comment>
<evidence type="ECO:0000256" key="1">
    <source>
        <dbReference type="ARBA" id="ARBA00004141"/>
    </source>
</evidence>
<feature type="compositionally biased region" description="Basic and acidic residues" evidence="6">
    <location>
        <begin position="402"/>
        <end position="411"/>
    </location>
</feature>
<sequence length="411" mass="45009">MQDGPSSAPRAAVPPDTDESRAGLLIGMVAGFLSLALIFVMLRVYVRFAVLKRWGADDTLVVVSYILALVTGVLFGVGTRFGLGAHIGTIPPEQHQPGRRLVISATLTYQATFIIIKMAFLQQFRRVFTVRKFRIFCDIMSGFITIFGLAILASFIVINAPGWRGDSYLAEKEQGAWWLSTSVVHLITDIVIFLMPIPLLSRLKLKRPQKVVLVISFGIGFLTTGISVVRVSTLPHVFTGDVTWDVIPALIWSEVEICCAVICACIPTLRPLLQTKGFGPVRTMRLYDRQISEASCEARLTRKPNNRGTFGSQQSIMPSTPLSGGVMEAEPEMQTVTGTASSESVMTMRTEISLVLTAGGSDDWSIEFMPMEEEDITITPLSPPPKSFASPILSRTSADFTADDRSYGSHP</sequence>
<keyword evidence="2 7" id="KW-0812">Transmembrane</keyword>
<comment type="caution">
    <text evidence="9">The sequence shown here is derived from an EMBL/GenBank/DDBJ whole genome shotgun (WGS) entry which is preliminary data.</text>
</comment>
<evidence type="ECO:0000313" key="9">
    <source>
        <dbReference type="EMBL" id="OLN86645.1"/>
    </source>
</evidence>
<dbReference type="Proteomes" id="UP000186583">
    <property type="component" value="Unassembled WGS sequence"/>
</dbReference>
<evidence type="ECO:0000256" key="7">
    <source>
        <dbReference type="SAM" id="Phobius"/>
    </source>
</evidence>
<evidence type="ECO:0000256" key="6">
    <source>
        <dbReference type="SAM" id="MobiDB-lite"/>
    </source>
</evidence>
<dbReference type="GO" id="GO:0016020">
    <property type="term" value="C:membrane"/>
    <property type="evidence" value="ECO:0007669"/>
    <property type="project" value="UniProtKB-SubCell"/>
</dbReference>
<comment type="similarity">
    <text evidence="5">Belongs to the SAT4 family.</text>
</comment>
<dbReference type="Pfam" id="PF20684">
    <property type="entry name" value="Fung_rhodopsin"/>
    <property type="match status" value="1"/>
</dbReference>
<dbReference type="EMBL" id="MPGH01000111">
    <property type="protein sequence ID" value="OLN86645.1"/>
    <property type="molecule type" value="Genomic_DNA"/>
</dbReference>
<dbReference type="PANTHER" id="PTHR33048:SF47">
    <property type="entry name" value="INTEGRAL MEMBRANE PROTEIN-RELATED"/>
    <property type="match status" value="1"/>
</dbReference>
<dbReference type="InterPro" id="IPR052337">
    <property type="entry name" value="SAT4-like"/>
</dbReference>
<proteinExistence type="inferred from homology"/>
<dbReference type="PANTHER" id="PTHR33048">
    <property type="entry name" value="PTH11-LIKE INTEGRAL MEMBRANE PROTEIN (AFU_ORTHOLOGUE AFUA_5G11245)"/>
    <property type="match status" value="1"/>
</dbReference>
<evidence type="ECO:0000256" key="2">
    <source>
        <dbReference type="ARBA" id="ARBA00022692"/>
    </source>
</evidence>
<feature type="transmembrane region" description="Helical" evidence="7">
    <location>
        <begin position="24"/>
        <end position="46"/>
    </location>
</feature>
<evidence type="ECO:0000256" key="4">
    <source>
        <dbReference type="ARBA" id="ARBA00023136"/>
    </source>
</evidence>
<evidence type="ECO:0000313" key="10">
    <source>
        <dbReference type="Proteomes" id="UP000186583"/>
    </source>
</evidence>
<reference evidence="9 10" key="1">
    <citation type="submission" date="2016-11" db="EMBL/GenBank/DDBJ databases">
        <title>Draft Genome Assembly of Colletotrichum chlorophyti a pathogen of herbaceous plants.</title>
        <authorList>
            <person name="Gan P."/>
            <person name="Narusaka M."/>
            <person name="Tsushima A."/>
            <person name="Narusaka Y."/>
            <person name="Takano Y."/>
            <person name="Shirasu K."/>
        </authorList>
    </citation>
    <scope>NUCLEOTIDE SEQUENCE [LARGE SCALE GENOMIC DNA]</scope>
    <source>
        <strain evidence="9 10">NTL11</strain>
    </source>
</reference>
<keyword evidence="10" id="KW-1185">Reference proteome</keyword>
<feature type="transmembrane region" description="Helical" evidence="7">
    <location>
        <begin position="101"/>
        <end position="121"/>
    </location>
</feature>
<feature type="transmembrane region" description="Helical" evidence="7">
    <location>
        <begin position="58"/>
        <end position="81"/>
    </location>
</feature>
<dbReference type="InterPro" id="IPR049326">
    <property type="entry name" value="Rhodopsin_dom_fungi"/>
</dbReference>
<protein>
    <recommendedName>
        <fullName evidence="8">Rhodopsin domain-containing protein</fullName>
    </recommendedName>
</protein>
<dbReference type="OrthoDB" id="5398388at2759"/>
<keyword evidence="3 7" id="KW-1133">Transmembrane helix</keyword>
<evidence type="ECO:0000256" key="3">
    <source>
        <dbReference type="ARBA" id="ARBA00022989"/>
    </source>
</evidence>
<feature type="region of interest" description="Disordered" evidence="6">
    <location>
        <begin position="378"/>
        <end position="411"/>
    </location>
</feature>
<feature type="transmembrane region" description="Helical" evidence="7">
    <location>
        <begin position="133"/>
        <end position="157"/>
    </location>
</feature>
<feature type="transmembrane region" description="Helical" evidence="7">
    <location>
        <begin position="177"/>
        <end position="199"/>
    </location>
</feature>
<accession>A0A1Q8RQP7</accession>
<feature type="domain" description="Rhodopsin" evidence="8">
    <location>
        <begin position="42"/>
        <end position="274"/>
    </location>
</feature>
<organism evidence="9 10">
    <name type="scientific">Colletotrichum chlorophyti</name>
    <dbReference type="NCBI Taxonomy" id="708187"/>
    <lineage>
        <taxon>Eukaryota</taxon>
        <taxon>Fungi</taxon>
        <taxon>Dikarya</taxon>
        <taxon>Ascomycota</taxon>
        <taxon>Pezizomycotina</taxon>
        <taxon>Sordariomycetes</taxon>
        <taxon>Hypocreomycetidae</taxon>
        <taxon>Glomerellales</taxon>
        <taxon>Glomerellaceae</taxon>
        <taxon>Colletotrichum</taxon>
    </lineage>
</organism>
<dbReference type="AlphaFoldDB" id="A0A1Q8RQP7"/>
<evidence type="ECO:0000256" key="5">
    <source>
        <dbReference type="ARBA" id="ARBA00038359"/>
    </source>
</evidence>
<feature type="transmembrane region" description="Helical" evidence="7">
    <location>
        <begin position="211"/>
        <end position="229"/>
    </location>
</feature>
<name>A0A1Q8RQP7_9PEZI</name>
<keyword evidence="4 7" id="KW-0472">Membrane</keyword>
<gene>
    <name evidence="9" type="ORF">CCHL11_03734</name>
</gene>
<dbReference type="STRING" id="708187.A0A1Q8RQP7"/>